<protein>
    <recommendedName>
        <fullName evidence="2">PD-(D/E)XK nuclease superfamily</fullName>
    </recommendedName>
</protein>
<dbReference type="EMBL" id="LR796673">
    <property type="protein sequence ID" value="CAB4158428.1"/>
    <property type="molecule type" value="Genomic_DNA"/>
</dbReference>
<proteinExistence type="predicted"/>
<name>A0A6J5NN62_9CAUD</name>
<evidence type="ECO:0008006" key="2">
    <source>
        <dbReference type="Google" id="ProtNLM"/>
    </source>
</evidence>
<sequence length="200" mass="23107">MLTFDGPTHTYRWHGQLVPGVTTILHPLEDWSKVPKDVMRQAQERGTFVHSLTELYDLGQLDVDAVLFDAAYLAYRGYLRAWQSFTSDYDPVWSEIEQMGYSQRFGFAGTWDRAGELLRKAPGRWHVDIKTSEQSYASWGVQTAAYRQIRSESAPTAALDRRATVQLHADGRYTFLPWDEADDWPCFQALLTVHNWSSRR</sequence>
<gene>
    <name evidence="1" type="ORF">UFOVP703_10</name>
</gene>
<evidence type="ECO:0000313" key="1">
    <source>
        <dbReference type="EMBL" id="CAB4158428.1"/>
    </source>
</evidence>
<accession>A0A6J5NN62</accession>
<reference evidence="1" key="1">
    <citation type="submission" date="2020-04" db="EMBL/GenBank/DDBJ databases">
        <authorList>
            <person name="Chiriac C."/>
            <person name="Salcher M."/>
            <person name="Ghai R."/>
            <person name="Kavagutti S V."/>
        </authorList>
    </citation>
    <scope>NUCLEOTIDE SEQUENCE</scope>
</reference>
<organism evidence="1">
    <name type="scientific">uncultured Caudovirales phage</name>
    <dbReference type="NCBI Taxonomy" id="2100421"/>
    <lineage>
        <taxon>Viruses</taxon>
        <taxon>Duplodnaviria</taxon>
        <taxon>Heunggongvirae</taxon>
        <taxon>Uroviricota</taxon>
        <taxon>Caudoviricetes</taxon>
        <taxon>Peduoviridae</taxon>
        <taxon>Maltschvirus</taxon>
        <taxon>Maltschvirus maltsch</taxon>
    </lineage>
</organism>